<sequence>MTNNVETQWEKLTSSDGWIYSAIQLETRNFLGTSNIHFHCTEWDRTPTNQPPLDRRVNCDYPRRYGTSRDKTPLNPRRT</sequence>
<proteinExistence type="predicted"/>
<dbReference type="EMBL" id="CADCXW020000017">
    <property type="protein sequence ID" value="CAD1551334.1"/>
    <property type="molecule type" value="Genomic_DNA"/>
</dbReference>
<feature type="compositionally biased region" description="Basic and acidic residues" evidence="1">
    <location>
        <begin position="53"/>
        <end position="72"/>
    </location>
</feature>
<gene>
    <name evidence="2" type="ORF">BBRV_LOCUS52455</name>
</gene>
<protein>
    <submittedName>
        <fullName evidence="2">Uncharacterized protein</fullName>
    </submittedName>
</protein>
<reference evidence="2" key="1">
    <citation type="submission" date="2020-07" db="EMBL/GenBank/DDBJ databases">
        <authorList>
            <person name="Ferguson B K."/>
        </authorList>
    </citation>
    <scope>NUCLEOTIDE SEQUENCE</scope>
    <source>
        <strain evidence="2">L06</strain>
    </source>
</reference>
<organism evidence="2">
    <name type="scientific">Bracon brevicornis</name>
    <dbReference type="NCBI Taxonomy" id="1563983"/>
    <lineage>
        <taxon>Eukaryota</taxon>
        <taxon>Metazoa</taxon>
        <taxon>Ecdysozoa</taxon>
        <taxon>Arthropoda</taxon>
        <taxon>Hexapoda</taxon>
        <taxon>Insecta</taxon>
        <taxon>Pterygota</taxon>
        <taxon>Neoptera</taxon>
        <taxon>Endopterygota</taxon>
        <taxon>Hymenoptera</taxon>
        <taxon>Apocrita</taxon>
        <taxon>Ichneumonoidea</taxon>
        <taxon>Braconidae</taxon>
        <taxon>Braconinae</taxon>
        <taxon>Bracon</taxon>
    </lineage>
</organism>
<dbReference type="AlphaFoldDB" id="A0A6V7JGR1"/>
<evidence type="ECO:0000313" key="2">
    <source>
        <dbReference type="EMBL" id="CAD1551334.1"/>
    </source>
</evidence>
<accession>A0A6V7JGR1</accession>
<evidence type="ECO:0000256" key="1">
    <source>
        <dbReference type="SAM" id="MobiDB-lite"/>
    </source>
</evidence>
<feature type="region of interest" description="Disordered" evidence="1">
    <location>
        <begin position="47"/>
        <end position="79"/>
    </location>
</feature>
<name>A0A6V7JGR1_9HYME</name>